<dbReference type="InterPro" id="IPR007627">
    <property type="entry name" value="RNA_pol_sigma70_r2"/>
</dbReference>
<sequence length="421" mass="43952">MTERPAPGPTEAAAAAAEAAARGGYGKLVAFLAARSGDLAGAEDALADAFAAALAAWPRTGVPDSPEAWLLTAARRRLIDAARARARRSEAATRLRPLLEGLEAAGDGAALPDRRLALMLACAHPALDPALHAPLMLQAVLGLDAAMIGGVFLVSPAAMSKRLTRAKAKIREARVPFAEPEAEALPERLSPVLDAVYAAYAQGWSDPQGADPARRELAGEALFLARLVAGLAPASAEAQGLLALILHTLARRAARRDAQGRYAPLDAQDPACWDGAMIAEAETILRRAAGLRALGRYQLEAALQSAHADRRRFGRDTRAETVALYDALLAMTGSPVVAANRAMAVAELRGAQEGLALLEAAAQDPRLAAYQPAWAARAELLSRLGRRAEAAEACRRAAGLAADPAVRAFLMERLAALEAGG</sequence>
<dbReference type="SUPFAM" id="SSF88946">
    <property type="entry name" value="Sigma2 domain of RNA polymerase sigma factors"/>
    <property type="match status" value="1"/>
</dbReference>
<dbReference type="Gene3D" id="1.10.1740.10">
    <property type="match status" value="1"/>
</dbReference>
<dbReference type="AlphaFoldDB" id="A0A1I3PKQ2"/>
<organism evidence="3 4">
    <name type="scientific">Albimonas pacifica</name>
    <dbReference type="NCBI Taxonomy" id="1114924"/>
    <lineage>
        <taxon>Bacteria</taxon>
        <taxon>Pseudomonadati</taxon>
        <taxon>Pseudomonadota</taxon>
        <taxon>Alphaproteobacteria</taxon>
        <taxon>Rhodobacterales</taxon>
        <taxon>Paracoccaceae</taxon>
        <taxon>Albimonas</taxon>
    </lineage>
</organism>
<name>A0A1I3PKQ2_9RHOB</name>
<dbReference type="InterPro" id="IPR013325">
    <property type="entry name" value="RNA_pol_sigma_r2"/>
</dbReference>
<dbReference type="GO" id="GO:0006352">
    <property type="term" value="P:DNA-templated transcription initiation"/>
    <property type="evidence" value="ECO:0007669"/>
    <property type="project" value="InterPro"/>
</dbReference>
<dbReference type="EMBL" id="FOQH01000018">
    <property type="protein sequence ID" value="SFJ21917.1"/>
    <property type="molecule type" value="Genomic_DNA"/>
</dbReference>
<dbReference type="PANTHER" id="PTHR47756">
    <property type="entry name" value="BLL6612 PROTEIN-RELATED"/>
    <property type="match status" value="1"/>
</dbReference>
<dbReference type="InterPro" id="IPR046531">
    <property type="entry name" value="DUF6596"/>
</dbReference>
<dbReference type="STRING" id="1114924.SAMN05216258_1187"/>
<accession>A0A1I3PKQ2</accession>
<dbReference type="OrthoDB" id="9780299at2"/>
<feature type="domain" description="RNA polymerase sigma-70 region 2" evidence="1">
    <location>
        <begin position="27"/>
        <end position="88"/>
    </location>
</feature>
<dbReference type="PANTHER" id="PTHR47756:SF2">
    <property type="entry name" value="BLL6612 PROTEIN"/>
    <property type="match status" value="1"/>
</dbReference>
<keyword evidence="4" id="KW-1185">Reference proteome</keyword>
<protein>
    <submittedName>
        <fullName evidence="3">RNA polymerase sigma-70 factor, ECF subfamily</fullName>
    </submittedName>
</protein>
<dbReference type="Pfam" id="PF04542">
    <property type="entry name" value="Sigma70_r2"/>
    <property type="match status" value="1"/>
</dbReference>
<proteinExistence type="predicted"/>
<evidence type="ECO:0000313" key="3">
    <source>
        <dbReference type="EMBL" id="SFJ21917.1"/>
    </source>
</evidence>
<dbReference type="SUPFAM" id="SSF88659">
    <property type="entry name" value="Sigma3 and sigma4 domains of RNA polymerase sigma factors"/>
    <property type="match status" value="1"/>
</dbReference>
<evidence type="ECO:0000313" key="4">
    <source>
        <dbReference type="Proteomes" id="UP000199377"/>
    </source>
</evidence>
<gene>
    <name evidence="3" type="ORF">SAMN05216258_1187</name>
</gene>
<evidence type="ECO:0000259" key="1">
    <source>
        <dbReference type="Pfam" id="PF04542"/>
    </source>
</evidence>
<dbReference type="GO" id="GO:0003700">
    <property type="term" value="F:DNA-binding transcription factor activity"/>
    <property type="evidence" value="ECO:0007669"/>
    <property type="project" value="InterPro"/>
</dbReference>
<dbReference type="InterPro" id="IPR013324">
    <property type="entry name" value="RNA_pol_sigma_r3/r4-like"/>
</dbReference>
<feature type="domain" description="DUF6596" evidence="2">
    <location>
        <begin position="188"/>
        <end position="289"/>
    </location>
</feature>
<dbReference type="Proteomes" id="UP000199377">
    <property type="component" value="Unassembled WGS sequence"/>
</dbReference>
<dbReference type="Pfam" id="PF20239">
    <property type="entry name" value="DUF6596"/>
    <property type="match status" value="1"/>
</dbReference>
<dbReference type="RefSeq" id="WP_092865870.1">
    <property type="nucleotide sequence ID" value="NZ_FOQH01000018.1"/>
</dbReference>
<evidence type="ECO:0000259" key="2">
    <source>
        <dbReference type="Pfam" id="PF20239"/>
    </source>
</evidence>
<reference evidence="3 4" key="1">
    <citation type="submission" date="2016-10" db="EMBL/GenBank/DDBJ databases">
        <authorList>
            <person name="de Groot N.N."/>
        </authorList>
    </citation>
    <scope>NUCLEOTIDE SEQUENCE [LARGE SCALE GENOMIC DNA]</scope>
    <source>
        <strain evidence="3 4">CGMCC 1.11030</strain>
    </source>
</reference>